<dbReference type="Proteomes" id="UP000462212">
    <property type="component" value="Unassembled WGS sequence"/>
</dbReference>
<dbReference type="GO" id="GO:0032210">
    <property type="term" value="P:regulation of telomere maintenance via telomerase"/>
    <property type="evidence" value="ECO:0007669"/>
    <property type="project" value="TreeGrafter"/>
</dbReference>
<comment type="subcellular location">
    <subcellularLocation>
        <location evidence="2">Chromosome</location>
        <location evidence="2">Telomere</location>
    </subcellularLocation>
    <subcellularLocation>
        <location evidence="1">Nucleus</location>
    </subcellularLocation>
</comment>
<dbReference type="FunFam" id="2.40.50.140:FF:000303">
    <property type="entry name" value="Protection of telomeres protein 1"/>
    <property type="match status" value="1"/>
</dbReference>
<evidence type="ECO:0000256" key="4">
    <source>
        <dbReference type="ARBA" id="ARBA00015253"/>
    </source>
</evidence>
<feature type="region of interest" description="Disordered" evidence="9">
    <location>
        <begin position="343"/>
        <end position="415"/>
    </location>
</feature>
<dbReference type="Pfam" id="PF02765">
    <property type="entry name" value="POT1"/>
    <property type="match status" value="1"/>
</dbReference>
<dbReference type="GO" id="GO:0098505">
    <property type="term" value="F:G-rich strand telomeric DNA binding"/>
    <property type="evidence" value="ECO:0007669"/>
    <property type="project" value="TreeGrafter"/>
</dbReference>
<gene>
    <name evidence="11" type="primary">pot1</name>
    <name evidence="11" type="ORF">LSUB1_G004974</name>
</gene>
<name>A0A8H8RRJ2_9HELO</name>
<dbReference type="GO" id="GO:0016233">
    <property type="term" value="P:telomere capping"/>
    <property type="evidence" value="ECO:0007669"/>
    <property type="project" value="TreeGrafter"/>
</dbReference>
<proteinExistence type="inferred from homology"/>
<evidence type="ECO:0000256" key="6">
    <source>
        <dbReference type="ARBA" id="ARBA00022895"/>
    </source>
</evidence>
<dbReference type="OrthoDB" id="2186770at2759"/>
<reference evidence="11 12" key="1">
    <citation type="submission" date="2018-05" db="EMBL/GenBank/DDBJ databases">
        <title>Genome sequencing and assembly of the regulated plant pathogen Lachnellula willkommii and related sister species for the development of diagnostic species identification markers.</title>
        <authorList>
            <person name="Giroux E."/>
            <person name="Bilodeau G."/>
        </authorList>
    </citation>
    <scope>NUCLEOTIDE SEQUENCE [LARGE SCALE GENOMIC DNA]</scope>
    <source>
        <strain evidence="11 12">CBS 197.66</strain>
    </source>
</reference>
<feature type="domain" description="Telomeric single stranded DNA binding POT1/Cdc13" evidence="10">
    <location>
        <begin position="26"/>
        <end position="163"/>
    </location>
</feature>
<dbReference type="InterPro" id="IPR012340">
    <property type="entry name" value="NA-bd_OB-fold"/>
</dbReference>
<dbReference type="AlphaFoldDB" id="A0A8H8RRJ2"/>
<keyword evidence="7" id="KW-0238">DNA-binding</keyword>
<evidence type="ECO:0000313" key="12">
    <source>
        <dbReference type="Proteomes" id="UP000462212"/>
    </source>
</evidence>
<feature type="compositionally biased region" description="Polar residues" evidence="9">
    <location>
        <begin position="652"/>
        <end position="663"/>
    </location>
</feature>
<evidence type="ECO:0000259" key="10">
    <source>
        <dbReference type="SMART" id="SM00976"/>
    </source>
</evidence>
<dbReference type="Gene3D" id="2.40.50.140">
    <property type="entry name" value="Nucleic acid-binding proteins"/>
    <property type="match status" value="2"/>
</dbReference>
<evidence type="ECO:0000256" key="9">
    <source>
        <dbReference type="SAM" id="MobiDB-lite"/>
    </source>
</evidence>
<evidence type="ECO:0000256" key="5">
    <source>
        <dbReference type="ARBA" id="ARBA00022454"/>
    </source>
</evidence>
<keyword evidence="12" id="KW-1185">Reference proteome</keyword>
<accession>A0A8H8RRJ2</accession>
<evidence type="ECO:0000256" key="3">
    <source>
        <dbReference type="ARBA" id="ARBA00008442"/>
    </source>
</evidence>
<dbReference type="InterPro" id="IPR028389">
    <property type="entry name" value="POT1"/>
</dbReference>
<keyword evidence="6" id="KW-0779">Telomere</keyword>
<dbReference type="SMART" id="SM00976">
    <property type="entry name" value="Telo_bind"/>
    <property type="match status" value="1"/>
</dbReference>
<feature type="region of interest" description="Disordered" evidence="9">
    <location>
        <begin position="593"/>
        <end position="673"/>
    </location>
</feature>
<feature type="compositionally biased region" description="Basic and acidic residues" evidence="9">
    <location>
        <begin position="370"/>
        <end position="395"/>
    </location>
</feature>
<keyword evidence="5" id="KW-0158">Chromosome</keyword>
<organism evidence="11 12">
    <name type="scientific">Lachnellula subtilissima</name>
    <dbReference type="NCBI Taxonomy" id="602034"/>
    <lineage>
        <taxon>Eukaryota</taxon>
        <taxon>Fungi</taxon>
        <taxon>Dikarya</taxon>
        <taxon>Ascomycota</taxon>
        <taxon>Pezizomycotina</taxon>
        <taxon>Leotiomycetes</taxon>
        <taxon>Helotiales</taxon>
        <taxon>Lachnaceae</taxon>
        <taxon>Lachnellula</taxon>
    </lineage>
</organism>
<comment type="caution">
    <text evidence="11">The sequence shown here is derived from an EMBL/GenBank/DDBJ whole genome shotgun (WGS) entry which is preliminary data.</text>
</comment>
<dbReference type="GO" id="GO:0010521">
    <property type="term" value="F:telomerase inhibitor activity"/>
    <property type="evidence" value="ECO:0007669"/>
    <property type="project" value="TreeGrafter"/>
</dbReference>
<dbReference type="InterPro" id="IPR032042">
    <property type="entry name" value="POT1PC"/>
</dbReference>
<comment type="similarity">
    <text evidence="3">Belongs to the telombin family.</text>
</comment>
<dbReference type="PANTHER" id="PTHR14513:SF0">
    <property type="entry name" value="PROTECTION OF TELOMERES PROTEIN 1"/>
    <property type="match status" value="1"/>
</dbReference>
<feature type="compositionally biased region" description="Basic residues" evidence="9">
    <location>
        <begin position="353"/>
        <end position="364"/>
    </location>
</feature>
<keyword evidence="8" id="KW-0539">Nucleus</keyword>
<feature type="compositionally biased region" description="Polar residues" evidence="9">
    <location>
        <begin position="593"/>
        <end position="612"/>
    </location>
</feature>
<feature type="compositionally biased region" description="Basic and acidic residues" evidence="9">
    <location>
        <begin position="634"/>
        <end position="651"/>
    </location>
</feature>
<dbReference type="PANTHER" id="PTHR14513">
    <property type="entry name" value="PROTECTION OF TELOMERES 1"/>
    <property type="match status" value="1"/>
</dbReference>
<feature type="compositionally biased region" description="Basic residues" evidence="9">
    <location>
        <begin position="396"/>
        <end position="409"/>
    </location>
</feature>
<evidence type="ECO:0000313" key="11">
    <source>
        <dbReference type="EMBL" id="TVY39403.1"/>
    </source>
</evidence>
<evidence type="ECO:0000256" key="7">
    <source>
        <dbReference type="ARBA" id="ARBA00023125"/>
    </source>
</evidence>
<evidence type="ECO:0000256" key="8">
    <source>
        <dbReference type="ARBA" id="ARBA00023242"/>
    </source>
</evidence>
<dbReference type="EMBL" id="QGMJ01000230">
    <property type="protein sequence ID" value="TVY39403.1"/>
    <property type="molecule type" value="Genomic_DNA"/>
</dbReference>
<evidence type="ECO:0000256" key="1">
    <source>
        <dbReference type="ARBA" id="ARBA00004123"/>
    </source>
</evidence>
<evidence type="ECO:0000256" key="2">
    <source>
        <dbReference type="ARBA" id="ARBA00004574"/>
    </source>
</evidence>
<dbReference type="InterPro" id="IPR011564">
    <property type="entry name" value="Telomer_end-bd_POT1/Cdc13"/>
</dbReference>
<sequence length="714" mass="81039">MDSTQDSTPASSKPPLPPGFKTIEEIHNLSSDQIRAKGQLSVIGFLQDFREPFQTGGTDHKCTLRLKDLSTWSSTSGLDIVIFWPLKYMPKVSNPGDVVLVRAAKVQMFGGAVQLIANKNFTQFHILAASNVPRELKSVASIPWNTYGPPQGKSVAPNTTELAYIIWANSHKADLALPSNQEFQENVSRSANVKDKFSLLQDVQSGRFYDILGKVIKVYEGSREGLSVYLSDYTQNDNFYNHEWKKIQDGGDEYGYTKKKPRKEPEKVWPGPYGKMTIQLTLYDAHAGYVREQVKIGQWVLMKNVQIKYGNMGGCLEGVLRGDRGKAEELVKVEILEQSEDQDQIDPRLKEGVRRKREHEKRFKSQIQAIKDEEAGLGDKRKREDDGDGDGEKSNHKQRRREKRAAAHRKVAEAEANARKKLDLNENIRCAHPDLPIQSFAEIQEPRKILLDDGQDYISPFTNCKYRANVRVVDYFPHRIEDFAVGYRASEYEMLSDYSGDEDTDREEDLRTFRSGNGFAKNTWEWRFALQVEDATAKDPKDRMWLLVDNPAAQGLLNLEEDATSLRGDKQLLDKLKRQLDILWGDLEEQKSAKQQLENTKNLPSNFDSTASSPPPTHNAGDQPDADDSDDEDLSKRRNMEETERLQDRDPNSTATINPINQEGDSKLAPRNKPFTCCIKQYGVKVKEKNPSKANAGNGERWERRFGIFGTSIS</sequence>
<dbReference type="GO" id="GO:0000783">
    <property type="term" value="C:nuclear telomere cap complex"/>
    <property type="evidence" value="ECO:0007669"/>
    <property type="project" value="TreeGrafter"/>
</dbReference>
<dbReference type="SUPFAM" id="SSF50249">
    <property type="entry name" value="Nucleic acid-binding proteins"/>
    <property type="match status" value="2"/>
</dbReference>
<feature type="compositionally biased region" description="Acidic residues" evidence="9">
    <location>
        <begin position="624"/>
        <end position="633"/>
    </location>
</feature>
<protein>
    <recommendedName>
        <fullName evidence="4">Protection of telomeres protein 1</fullName>
    </recommendedName>
</protein>
<dbReference type="Pfam" id="PF16686">
    <property type="entry name" value="POT1PC"/>
    <property type="match status" value="1"/>
</dbReference>